<evidence type="ECO:0000313" key="2">
    <source>
        <dbReference type="EMBL" id="QSS57924.1"/>
    </source>
</evidence>
<feature type="transmembrane region" description="Helical" evidence="1">
    <location>
        <begin position="53"/>
        <end position="77"/>
    </location>
</feature>
<evidence type="ECO:0000256" key="1">
    <source>
        <dbReference type="SAM" id="Phobius"/>
    </source>
</evidence>
<name>A0A8A1LZT4_AJEC8</name>
<gene>
    <name evidence="2" type="ORF">I7I53_12261</name>
</gene>
<protein>
    <submittedName>
        <fullName evidence="2">Uncharacterized protein</fullName>
    </submittedName>
</protein>
<accession>A0A8A1LZT4</accession>
<dbReference type="VEuPathDB" id="FungiDB:I7I53_12261"/>
<dbReference type="Proteomes" id="UP000663419">
    <property type="component" value="Chromosome 6"/>
</dbReference>
<keyword evidence="1" id="KW-0812">Transmembrane</keyword>
<sequence length="101" mass="12101">MFIYILSTISIDVKVHYFPKISVKIFKISSLNRSDILPWHWQFESIFRMKFNIFFYAPGFLPAAIFVFLFSFSLSFFKQYHFPTIHSGILRKEYPLSFLCP</sequence>
<dbReference type="EMBL" id="CP069107">
    <property type="protein sequence ID" value="QSS57924.1"/>
    <property type="molecule type" value="Genomic_DNA"/>
</dbReference>
<keyword evidence="1" id="KW-0472">Membrane</keyword>
<proteinExistence type="predicted"/>
<evidence type="ECO:0000313" key="3">
    <source>
        <dbReference type="Proteomes" id="UP000663419"/>
    </source>
</evidence>
<organism evidence="2 3">
    <name type="scientific">Ajellomyces capsulatus (strain H88)</name>
    <name type="common">Darling's disease fungus</name>
    <name type="synonym">Histoplasma capsulatum</name>
    <dbReference type="NCBI Taxonomy" id="544711"/>
    <lineage>
        <taxon>Eukaryota</taxon>
        <taxon>Fungi</taxon>
        <taxon>Dikarya</taxon>
        <taxon>Ascomycota</taxon>
        <taxon>Pezizomycotina</taxon>
        <taxon>Eurotiomycetes</taxon>
        <taxon>Eurotiomycetidae</taxon>
        <taxon>Onygenales</taxon>
        <taxon>Ajellomycetaceae</taxon>
        <taxon>Histoplasma</taxon>
    </lineage>
</organism>
<dbReference type="AlphaFoldDB" id="A0A8A1LZT4"/>
<reference evidence="2" key="1">
    <citation type="submission" date="2021-01" db="EMBL/GenBank/DDBJ databases">
        <title>Chromosome-level genome assembly of a human fungal pathogen reveals clustering of transcriptionally co-regulated genes.</title>
        <authorList>
            <person name="Voorhies M."/>
            <person name="Cohen S."/>
            <person name="Shea T.P."/>
            <person name="Petrus S."/>
            <person name="Munoz J.F."/>
            <person name="Poplawski S."/>
            <person name="Goldman W.E."/>
            <person name="Michael T."/>
            <person name="Cuomo C.A."/>
            <person name="Sil A."/>
            <person name="Beyhan S."/>
        </authorList>
    </citation>
    <scope>NUCLEOTIDE SEQUENCE</scope>
    <source>
        <strain evidence="2">H88</strain>
    </source>
</reference>
<keyword evidence="1" id="KW-1133">Transmembrane helix</keyword>